<feature type="chain" id="PRO_5046220407" description="Secreted protein" evidence="1">
    <location>
        <begin position="21"/>
        <end position="107"/>
    </location>
</feature>
<evidence type="ECO:0000313" key="3">
    <source>
        <dbReference type="Proteomes" id="UP000605568"/>
    </source>
</evidence>
<evidence type="ECO:0008006" key="4">
    <source>
        <dbReference type="Google" id="ProtNLM"/>
    </source>
</evidence>
<dbReference type="RefSeq" id="WP_191297668.1">
    <property type="nucleotide sequence ID" value="NZ_BNAR01000003.1"/>
</dbReference>
<reference evidence="3" key="1">
    <citation type="journal article" date="2019" name="Int. J. Syst. Evol. Microbiol.">
        <title>The Global Catalogue of Microorganisms (GCM) 10K type strain sequencing project: providing services to taxonomists for standard genome sequencing and annotation.</title>
        <authorList>
            <consortium name="The Broad Institute Genomics Platform"/>
            <consortium name="The Broad Institute Genome Sequencing Center for Infectious Disease"/>
            <person name="Wu L."/>
            <person name="Ma J."/>
        </authorList>
    </citation>
    <scope>NUCLEOTIDE SEQUENCE [LARGE SCALE GENOMIC DNA]</scope>
    <source>
        <strain evidence="3">CGMCC 4.7367</strain>
    </source>
</reference>
<sequence length="107" mass="11067">MLTFAAAVATTFCMATPAFAIEQTDCSAGDGVKIHWVDGSGAQRTNCYGDAGTLGVDLPRVSSINPDDANYGWVEYAEADGETTRRSFGGGQVVEIGGLTVTKISVG</sequence>
<evidence type="ECO:0000313" key="2">
    <source>
        <dbReference type="EMBL" id="GHH35483.1"/>
    </source>
</evidence>
<gene>
    <name evidence="2" type="ORF">GCM10017774_20710</name>
</gene>
<dbReference type="InterPro" id="IPR015791">
    <property type="entry name" value="Antimic/Inh_G_crystallin-like"/>
</dbReference>
<evidence type="ECO:0000256" key="1">
    <source>
        <dbReference type="SAM" id="SignalP"/>
    </source>
</evidence>
<keyword evidence="1" id="KW-0732">Signal</keyword>
<dbReference type="Gene3D" id="2.60.20.30">
    <property type="match status" value="1"/>
</dbReference>
<comment type="caution">
    <text evidence="2">The sequence shown here is derived from an EMBL/GenBank/DDBJ whole genome shotgun (WGS) entry which is preliminary data.</text>
</comment>
<proteinExistence type="predicted"/>
<dbReference type="Proteomes" id="UP000605568">
    <property type="component" value="Unassembled WGS sequence"/>
</dbReference>
<keyword evidence="3" id="KW-1185">Reference proteome</keyword>
<dbReference type="EMBL" id="BNAR01000003">
    <property type="protein sequence ID" value="GHH35483.1"/>
    <property type="molecule type" value="Genomic_DNA"/>
</dbReference>
<feature type="signal peptide" evidence="1">
    <location>
        <begin position="1"/>
        <end position="20"/>
    </location>
</feature>
<protein>
    <recommendedName>
        <fullName evidence="4">Secreted protein</fullName>
    </recommendedName>
</protein>
<accession>A0ABQ3M749</accession>
<organism evidence="2 3">
    <name type="scientific">Lentzea cavernae</name>
    <dbReference type="NCBI Taxonomy" id="2020703"/>
    <lineage>
        <taxon>Bacteria</taxon>
        <taxon>Bacillati</taxon>
        <taxon>Actinomycetota</taxon>
        <taxon>Actinomycetes</taxon>
        <taxon>Pseudonocardiales</taxon>
        <taxon>Pseudonocardiaceae</taxon>
        <taxon>Lentzea</taxon>
    </lineage>
</organism>
<name>A0ABQ3M749_9PSEU</name>